<protein>
    <submittedName>
        <fullName evidence="1">Uncharacterized protein</fullName>
    </submittedName>
</protein>
<name>A0A2P2PV50_RHIMU</name>
<sequence length="28" mass="3188">MASFLCSLLYDQSLDSSDINDLFCHMDC</sequence>
<accession>A0A2P2PV50</accession>
<reference evidence="1" key="1">
    <citation type="submission" date="2018-02" db="EMBL/GenBank/DDBJ databases">
        <title>Rhizophora mucronata_Transcriptome.</title>
        <authorList>
            <person name="Meera S.P."/>
            <person name="Sreeshan A."/>
            <person name="Augustine A."/>
        </authorList>
    </citation>
    <scope>NUCLEOTIDE SEQUENCE</scope>
    <source>
        <tissue evidence="1">Leaf</tissue>
    </source>
</reference>
<dbReference type="EMBL" id="GGEC01078117">
    <property type="protein sequence ID" value="MBX58601.1"/>
    <property type="molecule type" value="Transcribed_RNA"/>
</dbReference>
<proteinExistence type="predicted"/>
<organism evidence="1">
    <name type="scientific">Rhizophora mucronata</name>
    <name type="common">Asiatic mangrove</name>
    <dbReference type="NCBI Taxonomy" id="61149"/>
    <lineage>
        <taxon>Eukaryota</taxon>
        <taxon>Viridiplantae</taxon>
        <taxon>Streptophyta</taxon>
        <taxon>Embryophyta</taxon>
        <taxon>Tracheophyta</taxon>
        <taxon>Spermatophyta</taxon>
        <taxon>Magnoliopsida</taxon>
        <taxon>eudicotyledons</taxon>
        <taxon>Gunneridae</taxon>
        <taxon>Pentapetalae</taxon>
        <taxon>rosids</taxon>
        <taxon>fabids</taxon>
        <taxon>Malpighiales</taxon>
        <taxon>Rhizophoraceae</taxon>
        <taxon>Rhizophora</taxon>
    </lineage>
</organism>
<dbReference type="AlphaFoldDB" id="A0A2P2PV50"/>
<evidence type="ECO:0000313" key="1">
    <source>
        <dbReference type="EMBL" id="MBX58601.1"/>
    </source>
</evidence>